<dbReference type="InterPro" id="IPR006149">
    <property type="entry name" value="EB_dom"/>
</dbReference>
<reference evidence="2" key="1">
    <citation type="submission" date="2022-01" db="EMBL/GenBank/DDBJ databases">
        <title>Genome Sequence Resource for Two Populations of Ditylenchus destructor, the Migratory Endoparasitic Phytonematode.</title>
        <authorList>
            <person name="Zhang H."/>
            <person name="Lin R."/>
            <person name="Xie B."/>
        </authorList>
    </citation>
    <scope>NUCLEOTIDE SEQUENCE</scope>
    <source>
        <strain evidence="2">BazhouSP</strain>
    </source>
</reference>
<dbReference type="PANTHER" id="PTHR39069">
    <property type="entry name" value="ECDYSONE-INDUCIBLE GENE E1, ISOFORM A"/>
    <property type="match status" value="1"/>
</dbReference>
<dbReference type="Proteomes" id="UP001201812">
    <property type="component" value="Unassembled WGS sequence"/>
</dbReference>
<proteinExistence type="predicted"/>
<comment type="caution">
    <text evidence="2">The sequence shown here is derived from an EMBL/GenBank/DDBJ whole genome shotgun (WGS) entry which is preliminary data.</text>
</comment>
<dbReference type="EMBL" id="JAKKPZ010000011">
    <property type="protein sequence ID" value="KAI1715406.1"/>
    <property type="molecule type" value="Genomic_DNA"/>
</dbReference>
<dbReference type="PANTHER" id="PTHR39069:SF1">
    <property type="entry name" value="ECDYSONE-INDUCIBLE GENE E1, ISOFORM A"/>
    <property type="match status" value="1"/>
</dbReference>
<dbReference type="Pfam" id="PF01683">
    <property type="entry name" value="EB"/>
    <property type="match status" value="4"/>
</dbReference>
<keyword evidence="3" id="KW-1185">Reference proteome</keyword>
<dbReference type="SUPFAM" id="SSF57196">
    <property type="entry name" value="EGF/Laminin"/>
    <property type="match status" value="1"/>
</dbReference>
<evidence type="ECO:0000313" key="2">
    <source>
        <dbReference type="EMBL" id="KAI1715406.1"/>
    </source>
</evidence>
<feature type="domain" description="EB" evidence="1">
    <location>
        <begin position="92"/>
        <end position="132"/>
    </location>
</feature>
<sequence>MFPMETRAVGGKELLSLLSLYVRQNSRHPSRRTLNRSKSGLEGNAAQEKCCANFSGELGKIFSEDGLARAGIRYPVDDGIGISLRPARAQFNPCNGKARLGDACDHDSDCENKGSVCLRGTCQCHPFYVRLNSEKGGGTRCSRLPAKIGQDCSSKCREPLFCRNGKCQCVQRGSTSVLNGECVLISRVGDRCSRHYDCTSPFSACVNHQCVCISGTVQQGSKCVATTNCPMGGTPSGTCTRRAQLSQISNFVEEADNCPFGQFCVTTPDSPVGHCCPMQCPLGTAVDHSFSCVPGSGPKQPASRPTTTTPAPFSSVFGRIAALNSSNGAQSAPPIGLLPRLSCPTETHFCHYVIGDTFSQAVCCKRPCNSMAPDALYLNGQCVPRGQLDAECTKDEQCGAAEGMECVKGICQCASGFSPSVDVLTKPVENPSQQCVRDCDKSTSLSRDTTCLAKSQLGGACFVQEQCPENSGCYRGRCLCRCGYRMNALNKCIEIPVPSTTQPPQQPLVPGLLPGGIGSNGRDIFGLLGSFLRPPTFQQN</sequence>
<accession>A0AAD4N3H1</accession>
<feature type="domain" description="EB" evidence="1">
    <location>
        <begin position="374"/>
        <end position="420"/>
    </location>
</feature>
<protein>
    <submittedName>
        <fullName evidence="2">EB module domain-containing protein</fullName>
    </submittedName>
</protein>
<name>A0AAD4N3H1_9BILA</name>
<organism evidence="2 3">
    <name type="scientific">Ditylenchus destructor</name>
    <dbReference type="NCBI Taxonomy" id="166010"/>
    <lineage>
        <taxon>Eukaryota</taxon>
        <taxon>Metazoa</taxon>
        <taxon>Ecdysozoa</taxon>
        <taxon>Nematoda</taxon>
        <taxon>Chromadorea</taxon>
        <taxon>Rhabditida</taxon>
        <taxon>Tylenchina</taxon>
        <taxon>Tylenchomorpha</taxon>
        <taxon>Sphaerularioidea</taxon>
        <taxon>Anguinidae</taxon>
        <taxon>Anguininae</taxon>
        <taxon>Ditylenchus</taxon>
    </lineage>
</organism>
<evidence type="ECO:0000259" key="1">
    <source>
        <dbReference type="Pfam" id="PF01683"/>
    </source>
</evidence>
<evidence type="ECO:0000313" key="3">
    <source>
        <dbReference type="Proteomes" id="UP001201812"/>
    </source>
</evidence>
<gene>
    <name evidence="2" type="ORF">DdX_07717</name>
</gene>
<feature type="domain" description="EB" evidence="1">
    <location>
        <begin position="175"/>
        <end position="223"/>
    </location>
</feature>
<dbReference type="AlphaFoldDB" id="A0AAD4N3H1"/>
<feature type="domain" description="EB" evidence="1">
    <location>
        <begin position="441"/>
        <end position="492"/>
    </location>
</feature>